<dbReference type="RefSeq" id="WP_074706817.1">
    <property type="nucleotide sequence ID" value="NZ_FNRP01000015.1"/>
</dbReference>
<evidence type="ECO:0000313" key="2">
    <source>
        <dbReference type="EMBL" id="SEA84263.1"/>
    </source>
</evidence>
<dbReference type="EMBL" id="FNRP01000015">
    <property type="protein sequence ID" value="SEA84263.1"/>
    <property type="molecule type" value="Genomic_DNA"/>
</dbReference>
<feature type="domain" description="FAS1" evidence="1">
    <location>
        <begin position="52"/>
        <end position="194"/>
    </location>
</feature>
<dbReference type="Gene3D" id="2.30.180.10">
    <property type="entry name" value="FAS1 domain"/>
    <property type="match status" value="1"/>
</dbReference>
<reference evidence="2 3" key="1">
    <citation type="submission" date="2016-10" db="EMBL/GenBank/DDBJ databases">
        <authorList>
            <person name="de Groot N.N."/>
        </authorList>
    </citation>
    <scope>NUCLEOTIDE SEQUENCE [LARGE SCALE GENOMIC DNA]</scope>
    <source>
        <strain evidence="2 3">NLAE-zl-G339</strain>
    </source>
</reference>
<dbReference type="Pfam" id="PF02469">
    <property type="entry name" value="Fasciclin"/>
    <property type="match status" value="1"/>
</dbReference>
<gene>
    <name evidence="2" type="ORF">SAMN04487924_11553</name>
</gene>
<name>A0A1H4EGZ0_9BACE</name>
<evidence type="ECO:0000259" key="1">
    <source>
        <dbReference type="Pfam" id="PF02469"/>
    </source>
</evidence>
<dbReference type="SUPFAM" id="SSF82153">
    <property type="entry name" value="FAS1 domain"/>
    <property type="match status" value="1"/>
</dbReference>
<dbReference type="InterPro" id="IPR036378">
    <property type="entry name" value="FAS1_dom_sf"/>
</dbReference>
<dbReference type="AlphaFoldDB" id="A0A1H4EGZ0"/>
<accession>A0A1H4EGZ0</accession>
<proteinExistence type="predicted"/>
<organism evidence="2 3">
    <name type="scientific">Bacteroides xylanisolvens</name>
    <dbReference type="NCBI Taxonomy" id="371601"/>
    <lineage>
        <taxon>Bacteria</taxon>
        <taxon>Pseudomonadati</taxon>
        <taxon>Bacteroidota</taxon>
        <taxon>Bacteroidia</taxon>
        <taxon>Bacteroidales</taxon>
        <taxon>Bacteroidaceae</taxon>
        <taxon>Bacteroides</taxon>
    </lineage>
</organism>
<sequence length="200" mass="22410">MKTLKLYIILYISSLCLSSCLDIQDSYDYEPANIDNNVYMNTWEFIQSRPDAFSSLQTAIECSGIDLSIYTQTEKKYTYLLLHNDAFKGANGILSNYGVASIEDMNKETLTNILLYHVIDGYYHGLGTLNFDPINVITLWKSPNAFMTLKLNNSASIESYSRLVINDMLGNSTPVTAMTSNILTTNGAVHVVGQEIIYKP</sequence>
<protein>
    <submittedName>
        <fullName evidence="2">Fasciclin domain-containing protein</fullName>
    </submittedName>
</protein>
<evidence type="ECO:0000313" key="3">
    <source>
        <dbReference type="Proteomes" id="UP000183040"/>
    </source>
</evidence>
<dbReference type="InterPro" id="IPR000782">
    <property type="entry name" value="FAS1_domain"/>
</dbReference>
<dbReference type="Proteomes" id="UP000183040">
    <property type="component" value="Unassembled WGS sequence"/>
</dbReference>